<dbReference type="EMBL" id="CP003415">
    <property type="protein sequence ID" value="AFI92511.1"/>
    <property type="molecule type" value="Genomic_DNA"/>
</dbReference>
<reference evidence="1 2" key="1">
    <citation type="journal article" date="2012" name="J. Bacteriol.">
        <title>Genome sequence of Pectobacterium sp. strain SCC3193.</title>
        <authorList>
            <person name="Koskinen J.P."/>
            <person name="Laine P."/>
            <person name="Niemi O."/>
            <person name="Nykyri J."/>
            <person name="Harjunpaa H."/>
            <person name="Auvinen P."/>
            <person name="Paulin L."/>
            <person name="Pirhonen M."/>
            <person name="Palva T."/>
            <person name="Holm L."/>
        </authorList>
    </citation>
    <scope>NUCLEOTIDE SEQUENCE [LARGE SCALE GENOMIC DNA]</scope>
    <source>
        <strain evidence="1 2">SCC3193</strain>
    </source>
</reference>
<name>A0A0H3IAP6_PECPM</name>
<dbReference type="HOGENOM" id="CLU_1794646_0_0_6"/>
<sequence length="144" mass="15380">MRTFPPDTLPPCCDFPVCLCHIIAAASVAAITHFVAEPGFIAVRALPQLACGTEKHLPGADWVGDDEVLTLVGDYLTQSVLLASRYSLMCCSVNHYSGRTGERAGVIISTAKNQTAGMIARSISAICYLTKYAKRSPGFKSSLL</sequence>
<dbReference type="Proteomes" id="UP000008044">
    <property type="component" value="Chromosome"/>
</dbReference>
<dbReference type="AlphaFoldDB" id="A0A0H3IAP6"/>
<gene>
    <name evidence="1" type="ordered locus">W5S_4465</name>
</gene>
<proteinExistence type="predicted"/>
<accession>A0A0H3IAP6</accession>
<dbReference type="KEGG" id="pec:W5S_4465"/>
<organism evidence="1 2">
    <name type="scientific">Pectobacterium parmentieri</name>
    <dbReference type="NCBI Taxonomy" id="1905730"/>
    <lineage>
        <taxon>Bacteria</taxon>
        <taxon>Pseudomonadati</taxon>
        <taxon>Pseudomonadota</taxon>
        <taxon>Gammaproteobacteria</taxon>
        <taxon>Enterobacterales</taxon>
        <taxon>Pectobacteriaceae</taxon>
        <taxon>Pectobacterium</taxon>
    </lineage>
</organism>
<evidence type="ECO:0000313" key="2">
    <source>
        <dbReference type="Proteomes" id="UP000008044"/>
    </source>
</evidence>
<protein>
    <submittedName>
        <fullName evidence="1">Uncharacterized protein</fullName>
    </submittedName>
</protein>
<evidence type="ECO:0000313" key="1">
    <source>
        <dbReference type="EMBL" id="AFI92511.1"/>
    </source>
</evidence>